<dbReference type="Proteomes" id="UP000054845">
    <property type="component" value="Unassembled WGS sequence"/>
</dbReference>
<keyword evidence="1" id="KW-0175">Coiled coil</keyword>
<evidence type="ECO:0000256" key="1">
    <source>
        <dbReference type="SAM" id="Coils"/>
    </source>
</evidence>
<reference evidence="3 4" key="1">
    <citation type="submission" date="2014-09" db="EMBL/GenBank/DDBJ databases">
        <authorList>
            <person name="Magalhaes I.L.F."/>
            <person name="Oliveira U."/>
            <person name="Santos F.R."/>
            <person name="Vidigal T.H.D.A."/>
            <person name="Brescovit A.D."/>
            <person name="Santos A.J."/>
        </authorList>
    </citation>
    <scope>NUCLEOTIDE SEQUENCE [LARGE SCALE GENOMIC DNA]</scope>
</reference>
<protein>
    <submittedName>
        <fullName evidence="3">Uncharacterized protein</fullName>
    </submittedName>
</protein>
<organism evidence="3 4">
    <name type="scientific">Ceraceosorus bombacis</name>
    <dbReference type="NCBI Taxonomy" id="401625"/>
    <lineage>
        <taxon>Eukaryota</taxon>
        <taxon>Fungi</taxon>
        <taxon>Dikarya</taxon>
        <taxon>Basidiomycota</taxon>
        <taxon>Ustilaginomycotina</taxon>
        <taxon>Exobasidiomycetes</taxon>
        <taxon>Ceraceosorales</taxon>
        <taxon>Ceraceosoraceae</taxon>
        <taxon>Ceraceosorus</taxon>
    </lineage>
</organism>
<evidence type="ECO:0000313" key="3">
    <source>
        <dbReference type="EMBL" id="CEH18973.1"/>
    </source>
</evidence>
<evidence type="ECO:0000313" key="4">
    <source>
        <dbReference type="Proteomes" id="UP000054845"/>
    </source>
</evidence>
<proteinExistence type="predicted"/>
<feature type="region of interest" description="Disordered" evidence="2">
    <location>
        <begin position="155"/>
        <end position="175"/>
    </location>
</feature>
<name>A0A0P1BSM8_9BASI</name>
<sequence>MSKIVRKKWEETWSSFKDRVKSIRTKRLITLDDKKELGQLETQLRSVYQEEVASNVALSSKFETLKKEFEALRAELAASTKAHKAWAAKMNAQHAHEIASLKGTIAAQANKIGSLQADSKPLPEGSKSFTDFNDLELHDAKKVADVPFEEIMSAFKDHAERKQSESTNSKKPSLD</sequence>
<dbReference type="AlphaFoldDB" id="A0A0P1BSM8"/>
<accession>A0A0P1BSM8</accession>
<dbReference type="EMBL" id="CCYA01000276">
    <property type="protein sequence ID" value="CEH18973.1"/>
    <property type="molecule type" value="Genomic_DNA"/>
</dbReference>
<evidence type="ECO:0000256" key="2">
    <source>
        <dbReference type="SAM" id="MobiDB-lite"/>
    </source>
</evidence>
<keyword evidence="4" id="KW-1185">Reference proteome</keyword>
<feature type="coiled-coil region" evidence="1">
    <location>
        <begin position="55"/>
        <end position="82"/>
    </location>
</feature>
<feature type="compositionally biased region" description="Polar residues" evidence="2">
    <location>
        <begin position="165"/>
        <end position="175"/>
    </location>
</feature>
<feature type="compositionally biased region" description="Basic and acidic residues" evidence="2">
    <location>
        <begin position="155"/>
        <end position="164"/>
    </location>
</feature>